<proteinExistence type="predicted"/>
<sequence length="328" mass="35587">MKVQSQTKSQPAGYNPTVTVLDVPGVTANKPAEVVQPQDKATPAPSTFNKAPETLSAGRGAAQTAFAYAGTVQAAEAIAELPTLLKPIRYTDDELSWRYRSSTRSRVALELKGFTRDWQVHSPADIDDLLGMLTAELVNKYNHAKRDGIQTAEHQRRTAAAAKLAADYQVVANGHIQRHLLNKKFSGAEAQELLNMVADGKTQFARQMAGDGIDIPAIHAALGTDYRTAADAWAEQATASGHCSFSYTPLENPEAPVSASGTSFNMSVQPGGKWILSVWTDSGWYPVQASPAARAAALQERAEIDRMRNIQARMKPYIGEVFADELQY</sequence>
<dbReference type="RefSeq" id="WP_160030115.1">
    <property type="nucleotide sequence ID" value="NZ_CP041764.1"/>
</dbReference>
<dbReference type="Proteomes" id="UP000430368">
    <property type="component" value="Chromosome"/>
</dbReference>
<organism evidence="1 2">
    <name type="scientific">Serratia rhizosphaerae</name>
    <dbReference type="NCBI Taxonomy" id="2597702"/>
    <lineage>
        <taxon>Bacteria</taxon>
        <taxon>Pseudomonadati</taxon>
        <taxon>Pseudomonadota</taxon>
        <taxon>Gammaproteobacteria</taxon>
        <taxon>Enterobacterales</taxon>
        <taxon>Yersiniaceae</taxon>
        <taxon>Serratia</taxon>
    </lineage>
</organism>
<accession>A0ABX6GPM0</accession>
<gene>
    <name evidence="1" type="ORF">FO014_15185</name>
</gene>
<evidence type="ECO:0000313" key="1">
    <source>
        <dbReference type="EMBL" id="QHA88193.1"/>
    </source>
</evidence>
<name>A0ABX6GPM0_9GAMM</name>
<dbReference type="EMBL" id="CP041764">
    <property type="protein sequence ID" value="QHA88193.1"/>
    <property type="molecule type" value="Genomic_DNA"/>
</dbReference>
<protein>
    <submittedName>
        <fullName evidence="1">Uncharacterized protein</fullName>
    </submittedName>
</protein>
<reference evidence="1 2" key="1">
    <citation type="submission" date="2019-07" db="EMBL/GenBank/DDBJ databases">
        <title>Serratia dokdonensis sp. nov., an elicitor of systemic resistance in Nicotiana Tabacum.</title>
        <authorList>
            <person name="Son J.-S."/>
            <person name="Hwang Y.-J."/>
            <person name="Lee S.-Y."/>
            <person name="Ghim S.-Y."/>
        </authorList>
    </citation>
    <scope>NUCLEOTIDE SEQUENCE [LARGE SCALE GENOMIC DNA]</scope>
    <source>
        <strain evidence="1 2">KUDC3025</strain>
    </source>
</reference>
<keyword evidence="2" id="KW-1185">Reference proteome</keyword>
<evidence type="ECO:0000313" key="2">
    <source>
        <dbReference type="Proteomes" id="UP000430368"/>
    </source>
</evidence>